<feature type="chain" id="PRO_5002529354" description="alpha-amylase" evidence="14">
    <location>
        <begin position="20"/>
        <end position="623"/>
    </location>
</feature>
<dbReference type="SUPFAM" id="SSF51445">
    <property type="entry name" value="(Trans)glycosidases"/>
    <property type="match status" value="1"/>
</dbReference>
<dbReference type="InterPro" id="IPR013780">
    <property type="entry name" value="Glyco_hydro_b"/>
</dbReference>
<evidence type="ECO:0000256" key="10">
    <source>
        <dbReference type="ARBA" id="ARBA00023180"/>
    </source>
</evidence>
<dbReference type="GO" id="GO:2001070">
    <property type="term" value="F:starch binding"/>
    <property type="evidence" value="ECO:0007669"/>
    <property type="project" value="InterPro"/>
</dbReference>
<dbReference type="OrthoDB" id="204980at2759"/>
<evidence type="ECO:0000256" key="2">
    <source>
        <dbReference type="ARBA" id="ARBA00001913"/>
    </source>
</evidence>
<proteinExistence type="inferred from homology"/>
<dbReference type="PANTHER" id="PTHR10357">
    <property type="entry name" value="ALPHA-AMYLASE FAMILY MEMBER"/>
    <property type="match status" value="1"/>
</dbReference>
<dbReference type="Gene3D" id="3.20.20.80">
    <property type="entry name" value="Glycosidases"/>
    <property type="match status" value="1"/>
</dbReference>
<dbReference type="InterPro" id="IPR013783">
    <property type="entry name" value="Ig-like_fold"/>
</dbReference>
<dbReference type="Gene3D" id="2.60.40.1180">
    <property type="entry name" value="Golgi alpha-mannosidase II"/>
    <property type="match status" value="1"/>
</dbReference>
<keyword evidence="6 14" id="KW-0732">Signal</keyword>
<dbReference type="InterPro" id="IPR015340">
    <property type="entry name" value="A_amylase_C_dom"/>
</dbReference>
<dbReference type="GO" id="GO:0004556">
    <property type="term" value="F:alpha-amylase activity"/>
    <property type="evidence" value="ECO:0007669"/>
    <property type="project" value="UniProtKB-EC"/>
</dbReference>
<keyword evidence="10" id="KW-0325">Glycoprotein</keyword>
<dbReference type="SMR" id="A0A0F8WV96"/>
<dbReference type="Pfam" id="PF09260">
    <property type="entry name" value="A_amylase_dom_C"/>
    <property type="match status" value="1"/>
</dbReference>
<comment type="similarity">
    <text evidence="3">Belongs to the glycosyl hydrolase 13 family.</text>
</comment>
<comment type="catalytic activity">
    <reaction evidence="1">
        <text>Endohydrolysis of (1-&gt;4)-alpha-D-glucosidic linkages in polysaccharides containing three or more (1-&gt;4)-alpha-linked D-glucose units.</text>
        <dbReference type="EC" id="3.2.1.1"/>
    </reaction>
</comment>
<dbReference type="GO" id="GO:0005509">
    <property type="term" value="F:calcium ion binding"/>
    <property type="evidence" value="ECO:0007669"/>
    <property type="project" value="InterPro"/>
</dbReference>
<feature type="domain" description="CBM20" evidence="15">
    <location>
        <begin position="516"/>
        <end position="623"/>
    </location>
</feature>
<dbReference type="FunFam" id="2.60.40.10:FF:000552">
    <property type="entry name" value="Related to glucoamylase"/>
    <property type="match status" value="1"/>
</dbReference>
<dbReference type="Pfam" id="PF00686">
    <property type="entry name" value="CBM_20"/>
    <property type="match status" value="1"/>
</dbReference>
<dbReference type="STRING" id="308745.A0A0F8WV96"/>
<dbReference type="CDD" id="cd11319">
    <property type="entry name" value="AmyAc_euk_AmyA"/>
    <property type="match status" value="1"/>
</dbReference>
<comment type="cofactor">
    <cofactor evidence="2">
        <name>Ca(2+)</name>
        <dbReference type="ChEBI" id="CHEBI:29108"/>
    </cofactor>
</comment>
<evidence type="ECO:0000256" key="12">
    <source>
        <dbReference type="ARBA" id="ARBA00023295"/>
    </source>
</evidence>
<evidence type="ECO:0000313" key="17">
    <source>
        <dbReference type="Proteomes" id="UP000034291"/>
    </source>
</evidence>
<reference evidence="16 17" key="1">
    <citation type="submission" date="2015-02" db="EMBL/GenBank/DDBJ databases">
        <title>Draft Genome Sequences of Two Closely-Related Aflatoxigenic Aspergillus Species Obtained from the Cote d'Ivoire.</title>
        <authorList>
            <person name="Moore G.G."/>
            <person name="Beltz S.B."/>
            <person name="Mack B.M."/>
        </authorList>
    </citation>
    <scope>NUCLEOTIDE SEQUENCE [LARGE SCALE GENOMIC DNA]</scope>
    <source>
        <strain evidence="16 17">SRRC1468</strain>
    </source>
</reference>
<evidence type="ECO:0000313" key="16">
    <source>
        <dbReference type="EMBL" id="KKK15197.1"/>
    </source>
</evidence>
<evidence type="ECO:0000256" key="4">
    <source>
        <dbReference type="ARBA" id="ARBA00012595"/>
    </source>
</evidence>
<evidence type="ECO:0000256" key="8">
    <source>
        <dbReference type="ARBA" id="ARBA00022837"/>
    </source>
</evidence>
<name>A0A0F8WV96_9EURO</name>
<dbReference type="SMART" id="SM01065">
    <property type="entry name" value="CBM_2"/>
    <property type="match status" value="1"/>
</dbReference>
<dbReference type="EC" id="3.2.1.1" evidence="4"/>
<keyword evidence="12" id="KW-0326">Glycosidase</keyword>
<dbReference type="InterPro" id="IPR034836">
    <property type="entry name" value="CBM20_glucoamylase"/>
</dbReference>
<dbReference type="Pfam" id="PF00128">
    <property type="entry name" value="Alpha-amylase"/>
    <property type="match status" value="1"/>
</dbReference>
<dbReference type="Gene3D" id="2.60.40.10">
    <property type="entry name" value="Immunoglobulins"/>
    <property type="match status" value="1"/>
</dbReference>
<dbReference type="EMBL" id="JZBS01003356">
    <property type="protein sequence ID" value="KKK15197.1"/>
    <property type="molecule type" value="Genomic_DNA"/>
</dbReference>
<evidence type="ECO:0000256" key="11">
    <source>
        <dbReference type="ARBA" id="ARBA00023277"/>
    </source>
</evidence>
<evidence type="ECO:0000256" key="7">
    <source>
        <dbReference type="ARBA" id="ARBA00022801"/>
    </source>
</evidence>
<comment type="caution">
    <text evidence="16">The sequence shown here is derived from an EMBL/GenBank/DDBJ whole genome shotgun (WGS) entry which is preliminary data.</text>
</comment>
<dbReference type="SMART" id="SM00642">
    <property type="entry name" value="Aamy"/>
    <property type="match status" value="1"/>
</dbReference>
<evidence type="ECO:0000256" key="1">
    <source>
        <dbReference type="ARBA" id="ARBA00000548"/>
    </source>
</evidence>
<keyword evidence="5" id="KW-0479">Metal-binding</keyword>
<keyword evidence="11" id="KW-0119">Carbohydrate metabolism</keyword>
<dbReference type="SUPFAM" id="SSF49452">
    <property type="entry name" value="Starch-binding domain-like"/>
    <property type="match status" value="1"/>
</dbReference>
<dbReference type="GO" id="GO:0000272">
    <property type="term" value="P:polysaccharide catabolic process"/>
    <property type="evidence" value="ECO:0007669"/>
    <property type="project" value="UniProtKB-KW"/>
</dbReference>
<dbReference type="InterPro" id="IPR017853">
    <property type="entry name" value="GH"/>
</dbReference>
<sequence length="623" mass="68144">MQSISCIAALILLAKEVTGLTPAEWRNQSIYFLLTDRFARTDGSTTAACDVSQREYCGGSWQGIINQLDYIQGMGFSAIWISPITEQIPDDTGHGRAYHGYWQKDIYNVNSNFGSADDIKILSTALHDRGMYLMIDVVANHMGYPGAGTAVDYSSFTPFNSSSYFHSYCEITNYDNQSNVENCWLGDNIVSLPDLNTQASAVRTIWYDWIEEIVTNYSVDGLRVDTTKHVEKDFWPGYNKAAGVYCVGEVLNGDPAYTCPYQQYMDGVLNYPIYYQLLYAFESSSGRIVDLYNMINSVASDCKDPTLLGNFIENHDNPRFASYTNDLSQAKAVIAYVFLTDGIPIIYAGQEQHFSGGADPHNREAIWLSGYPTTSELYKFIAKTNSIRKLAISKDSSYLTSLNTPFYTDSHTIAMRKGSKGSQVITVLSNLGSTAGPSTLSLSNHGYSAGSQLVELYTCSSVQVDSSGRLAVPMVSGLPRVFVLSSWTSGSSICGTTSTTTTPTTATTTSTTTTPCTEATTVSVVFDELIKTTYGETVYMVGSIAQLGDWDADDAVALSASAYTSSNPLWRVTISLAVGTSFEYKFIIKKKDGSVVWESDPNRSYTVPSGCVGTTPTASSSWR</sequence>
<dbReference type="CDD" id="cd05811">
    <property type="entry name" value="CBM20_glucoamylase"/>
    <property type="match status" value="1"/>
</dbReference>
<protein>
    <recommendedName>
        <fullName evidence="4">alpha-amylase</fullName>
        <ecNumber evidence="4">3.2.1.1</ecNumber>
    </recommendedName>
</protein>
<evidence type="ECO:0000256" key="14">
    <source>
        <dbReference type="SAM" id="SignalP"/>
    </source>
</evidence>
<evidence type="ECO:0000256" key="5">
    <source>
        <dbReference type="ARBA" id="ARBA00022723"/>
    </source>
</evidence>
<keyword evidence="17" id="KW-1185">Reference proteome</keyword>
<dbReference type="SUPFAM" id="SSF51011">
    <property type="entry name" value="Glycosyl hydrolase domain"/>
    <property type="match status" value="1"/>
</dbReference>
<accession>A0A0F8WV96</accession>
<dbReference type="FunFam" id="3.20.20.80:FF:000120">
    <property type="entry name" value="Alpha-amylase A"/>
    <property type="match status" value="1"/>
</dbReference>
<organism evidence="16 17">
    <name type="scientific">Aspergillus rambellii</name>
    <dbReference type="NCBI Taxonomy" id="308745"/>
    <lineage>
        <taxon>Eukaryota</taxon>
        <taxon>Fungi</taxon>
        <taxon>Dikarya</taxon>
        <taxon>Ascomycota</taxon>
        <taxon>Pezizomycotina</taxon>
        <taxon>Eurotiomycetes</taxon>
        <taxon>Eurotiomycetidae</taxon>
        <taxon>Eurotiales</taxon>
        <taxon>Aspergillaceae</taxon>
        <taxon>Aspergillus</taxon>
        <taxon>Aspergillus subgen. Nidulantes</taxon>
    </lineage>
</organism>
<dbReference type="Proteomes" id="UP000034291">
    <property type="component" value="Unassembled WGS sequence"/>
</dbReference>
<keyword evidence="13" id="KW-0624">Polysaccharide degradation</keyword>
<keyword evidence="8" id="KW-0106">Calcium</keyword>
<dbReference type="InterPro" id="IPR006047">
    <property type="entry name" value="GH13_cat_dom"/>
</dbReference>
<keyword evidence="9" id="KW-1015">Disulfide bond</keyword>
<dbReference type="AlphaFoldDB" id="A0A0F8WV96"/>
<evidence type="ECO:0000256" key="3">
    <source>
        <dbReference type="ARBA" id="ARBA00008061"/>
    </source>
</evidence>
<evidence type="ECO:0000256" key="13">
    <source>
        <dbReference type="ARBA" id="ARBA00023326"/>
    </source>
</evidence>
<dbReference type="InterPro" id="IPR002044">
    <property type="entry name" value="CBM20"/>
</dbReference>
<feature type="signal peptide" evidence="14">
    <location>
        <begin position="1"/>
        <end position="19"/>
    </location>
</feature>
<keyword evidence="7" id="KW-0378">Hydrolase</keyword>
<evidence type="ECO:0000259" key="15">
    <source>
        <dbReference type="PROSITE" id="PS51166"/>
    </source>
</evidence>
<evidence type="ECO:0000256" key="6">
    <source>
        <dbReference type="ARBA" id="ARBA00022729"/>
    </source>
</evidence>
<gene>
    <name evidence="16" type="ORF">ARAM_002005</name>
</gene>
<dbReference type="PANTHER" id="PTHR10357:SF231">
    <property type="entry name" value="ALPHA-AMYLASE"/>
    <property type="match status" value="1"/>
</dbReference>
<dbReference type="InterPro" id="IPR013784">
    <property type="entry name" value="Carb-bd-like_fold"/>
</dbReference>
<dbReference type="PROSITE" id="PS51166">
    <property type="entry name" value="CBM20"/>
    <property type="match status" value="1"/>
</dbReference>
<evidence type="ECO:0000256" key="9">
    <source>
        <dbReference type="ARBA" id="ARBA00023157"/>
    </source>
</evidence>